<dbReference type="Gene3D" id="2.60.40.10">
    <property type="entry name" value="Immunoglobulins"/>
    <property type="match status" value="2"/>
</dbReference>
<proteinExistence type="predicted"/>
<dbReference type="Proteomes" id="UP001336835">
    <property type="component" value="Unassembled WGS sequence"/>
</dbReference>
<feature type="chain" id="PRO_5045648303" evidence="1">
    <location>
        <begin position="23"/>
        <end position="342"/>
    </location>
</feature>
<keyword evidence="1" id="KW-0732">Signal</keyword>
<dbReference type="InterPro" id="IPR013783">
    <property type="entry name" value="Ig-like_fold"/>
</dbReference>
<evidence type="ECO:0000313" key="4">
    <source>
        <dbReference type="Proteomes" id="UP001336835"/>
    </source>
</evidence>
<feature type="domain" description="IPT/TIG" evidence="2">
    <location>
        <begin position="128"/>
        <end position="195"/>
    </location>
</feature>
<feature type="signal peptide" evidence="1">
    <location>
        <begin position="1"/>
        <end position="22"/>
    </location>
</feature>
<reference evidence="3 4" key="1">
    <citation type="submission" date="2024-01" db="EMBL/GenBank/DDBJ databases">
        <title>Pedobacter sp. nov., isolated from fresh soil.</title>
        <authorList>
            <person name="Le N.T.T."/>
        </authorList>
    </citation>
    <scope>NUCLEOTIDE SEQUENCE [LARGE SCALE GENOMIC DNA]</scope>
    <source>
        <strain evidence="3 4">KR3-3</strain>
    </source>
</reference>
<evidence type="ECO:0000256" key="1">
    <source>
        <dbReference type="SAM" id="SignalP"/>
    </source>
</evidence>
<feature type="domain" description="IPT/TIG" evidence="2">
    <location>
        <begin position="55"/>
        <end position="122"/>
    </location>
</feature>
<organism evidence="3 4">
    <name type="scientific">Pedobacter albus</name>
    <dbReference type="NCBI Taxonomy" id="3113905"/>
    <lineage>
        <taxon>Bacteria</taxon>
        <taxon>Pseudomonadati</taxon>
        <taxon>Bacteroidota</taxon>
        <taxon>Sphingobacteriia</taxon>
        <taxon>Sphingobacteriales</taxon>
        <taxon>Sphingobacteriaceae</taxon>
        <taxon>Pedobacter</taxon>
    </lineage>
</organism>
<evidence type="ECO:0000259" key="2">
    <source>
        <dbReference type="Pfam" id="PF01833"/>
    </source>
</evidence>
<dbReference type="Pfam" id="PF01833">
    <property type="entry name" value="TIG"/>
    <property type="match status" value="2"/>
</dbReference>
<sequence length="342" mass="36358">MMKRTRLTLGFGVLTAMLMLLAGSCKKDKSENTAPPTLSEVTNLNARTTPLASVGYGEWIIIKGTNLSTTSKVDFNGTLAADSLTYADETSITVKIPANLTDPINNPITVTTKYGSATLNFKIMQPAPVISGFDPPAGNPDDLVTIKGNYFKGLTGVTINGVAATVVSSTQTEIKVKVPAGVSYGQVVATTPVGSVTASKTFGLKHIIFDDALRGGWSNTSYSSTYDMSQNVIVRRGTIAIGHKFTVGFGAARFRCIPTFSTTGYTTLKISIYGGPGTAGKKVRISVTPAKSTYDLVLTEGSWTDYQIPLINIGSPTAIDYITFQEFSGIASQIYIDDVGFY</sequence>
<protein>
    <submittedName>
        <fullName evidence="3">IPT/TIG domain-containing protein</fullName>
    </submittedName>
</protein>
<dbReference type="InterPro" id="IPR014756">
    <property type="entry name" value="Ig_E-set"/>
</dbReference>
<comment type="caution">
    <text evidence="3">The sequence shown here is derived from an EMBL/GenBank/DDBJ whole genome shotgun (WGS) entry which is preliminary data.</text>
</comment>
<dbReference type="InterPro" id="IPR002909">
    <property type="entry name" value="IPT_dom"/>
</dbReference>
<dbReference type="EMBL" id="JAZDQT010000002">
    <property type="protein sequence ID" value="MEE1945791.1"/>
    <property type="molecule type" value="Genomic_DNA"/>
</dbReference>
<evidence type="ECO:0000313" key="3">
    <source>
        <dbReference type="EMBL" id="MEE1945791.1"/>
    </source>
</evidence>
<dbReference type="SUPFAM" id="SSF81296">
    <property type="entry name" value="E set domains"/>
    <property type="match status" value="2"/>
</dbReference>
<name>A0ABU7I924_9SPHI</name>
<dbReference type="PROSITE" id="PS51257">
    <property type="entry name" value="PROKAR_LIPOPROTEIN"/>
    <property type="match status" value="1"/>
</dbReference>
<keyword evidence="4" id="KW-1185">Reference proteome</keyword>
<dbReference type="RefSeq" id="WP_330108111.1">
    <property type="nucleotide sequence ID" value="NZ_JAZDQT010000002.1"/>
</dbReference>
<accession>A0ABU7I924</accession>
<dbReference type="Gene3D" id="2.60.120.430">
    <property type="entry name" value="Galactose-binding lectin"/>
    <property type="match status" value="1"/>
</dbReference>
<gene>
    <name evidence="3" type="ORF">VRU48_11785</name>
</gene>